<keyword evidence="9" id="KW-1185">Reference proteome</keyword>
<dbReference type="Pfam" id="PF19277">
    <property type="entry name" value="GPAT_C"/>
    <property type="match status" value="1"/>
</dbReference>
<dbReference type="PANTHER" id="PTHR12563:SF23">
    <property type="entry name" value="BCDNA.GH07066"/>
    <property type="match status" value="1"/>
</dbReference>
<keyword evidence="6" id="KW-1133">Transmembrane helix</keyword>
<keyword evidence="5" id="KW-0012">Acyltransferase</keyword>
<evidence type="ECO:0000256" key="5">
    <source>
        <dbReference type="ARBA" id="ARBA00023315"/>
    </source>
</evidence>
<dbReference type="EMBL" id="OW152838">
    <property type="protein sequence ID" value="CAH2059250.1"/>
    <property type="molecule type" value="Genomic_DNA"/>
</dbReference>
<protein>
    <recommendedName>
        <fullName evidence="7">Phospholipid/glycerol acyltransferase domain-containing protein</fullName>
    </recommendedName>
</protein>
<dbReference type="SMART" id="SM00563">
    <property type="entry name" value="PlsC"/>
    <property type="match status" value="1"/>
</dbReference>
<evidence type="ECO:0000256" key="4">
    <source>
        <dbReference type="ARBA" id="ARBA00023136"/>
    </source>
</evidence>
<dbReference type="PANTHER" id="PTHR12563">
    <property type="entry name" value="GLYCEROL-3-PHOSPHATE ACYLTRANSFERASE"/>
    <property type="match status" value="1"/>
</dbReference>
<dbReference type="SUPFAM" id="SSF69593">
    <property type="entry name" value="Glycerol-3-phosphate (1)-acyltransferase"/>
    <property type="match status" value="1"/>
</dbReference>
<name>A0ABN8IJ69_9NEOP</name>
<feature type="domain" description="Phospholipid/glycerol acyltransferase" evidence="7">
    <location>
        <begin position="281"/>
        <end position="413"/>
    </location>
</feature>
<sequence>MDTMISVWTVVEHVRVASGAAELAIFTAILYWFFTSSRVADMLEVVGERVGGWCGRDASLRQAVRPRRRNHNDLYSKLDAEIASRTSALYRVKEGPVVPPPQPPSRPPAGLACARCAPLSRDSWQDPKAVDSGTVINILDIGRQTFANGGVVSRYLCDLAQCLNLVKYDYKDVVPSVANDERFQRAIEDTTQEELRNANGDLQHSDGLDRESNRYFEVRRRVEARAMKVLLDISSAMSNNVLRLVAWLCHKAIRRIAGGGCSTRSECVERLRRAKAAGLPLVFVPLHRSHFDYILVTFTLYLTGLRPPLVAAGDNMRIPFFGWILRGCGAFYIRRRVDGSEYHGDPVYKSALRAYILNSLGANNNLEFFIEGGRTRTGKPQPPKAGILSVIMDAYLDGTIDDALLVPVTLNYERLVDGSFVREQLGMPKQMETFWSALRGIWRTLNTDHGGIRVDFNQPISLKELVTSFQKYKYLKAPVERCLTPPNNNLAVNLDKQILYNHSHSSLYGADVSTDHKMMVEAIGRHLVYDAAQSTALMSTNVVAYALLAERRGGCGWAALRACVEARGGALLADARDLGYSGDANAALAHALDMLGRGLVRRDSRQVRAQNTIAAALELSYYANALVAHYAAPAILATALESIVCQQGPDEETVRHGDLVEESLQLCEILSQEFILCPPCHRIEERMLDAINSLLASDVISQVQVNGGLDEQRWSRRFAQTLDDDDEDRSDPTRLIKYRVSKSPEAIAERRRLLLTIRPLLEAYAATCRRLASGPQKHLVTTTLDCLTEEFTQNRMPYGEAVSTDAIRNCLKLMRQWGVIEMYTENRERMVRLVPPFDNEQSLNEVCANVYKFNMDTPILNATK</sequence>
<comment type="subcellular location">
    <subcellularLocation>
        <location evidence="1">Membrane</location>
    </subcellularLocation>
</comment>
<keyword evidence="3" id="KW-0808">Transferase</keyword>
<organism evidence="8 9">
    <name type="scientific">Iphiclides podalirius</name>
    <name type="common">scarce swallowtail</name>
    <dbReference type="NCBI Taxonomy" id="110791"/>
    <lineage>
        <taxon>Eukaryota</taxon>
        <taxon>Metazoa</taxon>
        <taxon>Ecdysozoa</taxon>
        <taxon>Arthropoda</taxon>
        <taxon>Hexapoda</taxon>
        <taxon>Insecta</taxon>
        <taxon>Pterygota</taxon>
        <taxon>Neoptera</taxon>
        <taxon>Endopterygota</taxon>
        <taxon>Lepidoptera</taxon>
        <taxon>Glossata</taxon>
        <taxon>Ditrysia</taxon>
        <taxon>Papilionoidea</taxon>
        <taxon>Papilionidae</taxon>
        <taxon>Papilioninae</taxon>
        <taxon>Iphiclides</taxon>
    </lineage>
</organism>
<dbReference type="InterPro" id="IPR002123">
    <property type="entry name" value="Plipid/glycerol_acylTrfase"/>
</dbReference>
<evidence type="ECO:0000256" key="6">
    <source>
        <dbReference type="SAM" id="Phobius"/>
    </source>
</evidence>
<evidence type="ECO:0000313" key="8">
    <source>
        <dbReference type="EMBL" id="CAH2059250.1"/>
    </source>
</evidence>
<dbReference type="Pfam" id="PF01553">
    <property type="entry name" value="Acyltransferase"/>
    <property type="match status" value="1"/>
</dbReference>
<gene>
    <name evidence="8" type="ORF">IPOD504_LOCUS10786</name>
</gene>
<keyword evidence="6" id="KW-0812">Transmembrane</keyword>
<feature type="non-terminal residue" evidence="8">
    <location>
        <position position="1"/>
    </location>
</feature>
<evidence type="ECO:0000256" key="2">
    <source>
        <dbReference type="ARBA" id="ARBA00007937"/>
    </source>
</evidence>
<feature type="transmembrane region" description="Helical" evidence="6">
    <location>
        <begin position="16"/>
        <end position="34"/>
    </location>
</feature>
<evidence type="ECO:0000313" key="9">
    <source>
        <dbReference type="Proteomes" id="UP000837857"/>
    </source>
</evidence>
<reference evidence="8" key="1">
    <citation type="submission" date="2022-03" db="EMBL/GenBank/DDBJ databases">
        <authorList>
            <person name="Martin H S."/>
        </authorList>
    </citation>
    <scope>NUCLEOTIDE SEQUENCE</scope>
</reference>
<dbReference type="InterPro" id="IPR045520">
    <property type="entry name" value="GPAT/DHAPAT_C"/>
</dbReference>
<accession>A0ABN8IJ69</accession>
<dbReference type="Proteomes" id="UP000837857">
    <property type="component" value="Chromosome 26"/>
</dbReference>
<comment type="similarity">
    <text evidence="2">Belongs to the GPAT/DAPAT family.</text>
</comment>
<evidence type="ECO:0000256" key="3">
    <source>
        <dbReference type="ARBA" id="ARBA00022679"/>
    </source>
</evidence>
<dbReference type="InterPro" id="IPR041728">
    <property type="entry name" value="GPAT/DHAPAT_LPLAT"/>
</dbReference>
<keyword evidence="4 6" id="KW-0472">Membrane</keyword>
<proteinExistence type="inferred from homology"/>
<dbReference type="InterPro" id="IPR022284">
    <property type="entry name" value="GPAT/DHAPAT"/>
</dbReference>
<evidence type="ECO:0000256" key="1">
    <source>
        <dbReference type="ARBA" id="ARBA00004370"/>
    </source>
</evidence>
<evidence type="ECO:0000259" key="7">
    <source>
        <dbReference type="SMART" id="SM00563"/>
    </source>
</evidence>
<dbReference type="CDD" id="cd07993">
    <property type="entry name" value="LPLAT_DHAPAT-like"/>
    <property type="match status" value="1"/>
</dbReference>